<keyword evidence="11" id="KW-1185">Reference proteome</keyword>
<feature type="transmembrane region" description="Helical" evidence="8">
    <location>
        <begin position="116"/>
        <end position="140"/>
    </location>
</feature>
<dbReference type="InterPro" id="IPR043429">
    <property type="entry name" value="ArtM/GltK/GlnP/TcyL/YhdX-like"/>
</dbReference>
<gene>
    <name evidence="10" type="ORF">ABH992_000170</name>
</gene>
<name>A0ABV4G7Z4_9BRAD</name>
<keyword evidence="3 8" id="KW-0813">Transport</keyword>
<evidence type="ECO:0000313" key="10">
    <source>
        <dbReference type="EMBL" id="MEY9467771.1"/>
    </source>
</evidence>
<dbReference type="SUPFAM" id="SSF161098">
    <property type="entry name" value="MetI-like"/>
    <property type="match status" value="1"/>
</dbReference>
<evidence type="ECO:0000256" key="6">
    <source>
        <dbReference type="ARBA" id="ARBA00022989"/>
    </source>
</evidence>
<evidence type="ECO:0000256" key="4">
    <source>
        <dbReference type="ARBA" id="ARBA00022475"/>
    </source>
</evidence>
<dbReference type="InterPro" id="IPR000515">
    <property type="entry name" value="MetI-like"/>
</dbReference>
<keyword evidence="5 8" id="KW-0812">Transmembrane</keyword>
<feature type="domain" description="ABC transmembrane type-1" evidence="9">
    <location>
        <begin position="47"/>
        <end position="237"/>
    </location>
</feature>
<dbReference type="PANTHER" id="PTHR30614">
    <property type="entry name" value="MEMBRANE COMPONENT OF AMINO ACID ABC TRANSPORTER"/>
    <property type="match status" value="1"/>
</dbReference>
<protein>
    <submittedName>
        <fullName evidence="10">Polar amino acid transport system permease protein</fullName>
    </submittedName>
</protein>
<organism evidence="10 11">
    <name type="scientific">Bradyrhizobium yuanmingense</name>
    <dbReference type="NCBI Taxonomy" id="108015"/>
    <lineage>
        <taxon>Bacteria</taxon>
        <taxon>Pseudomonadati</taxon>
        <taxon>Pseudomonadota</taxon>
        <taxon>Alphaproteobacteria</taxon>
        <taxon>Hyphomicrobiales</taxon>
        <taxon>Nitrobacteraceae</taxon>
        <taxon>Bradyrhizobium</taxon>
    </lineage>
</organism>
<keyword evidence="4" id="KW-1003">Cell membrane</keyword>
<dbReference type="CDD" id="cd06261">
    <property type="entry name" value="TM_PBP2"/>
    <property type="match status" value="1"/>
</dbReference>
<evidence type="ECO:0000256" key="2">
    <source>
        <dbReference type="ARBA" id="ARBA00010072"/>
    </source>
</evidence>
<feature type="transmembrane region" description="Helical" evidence="8">
    <location>
        <begin position="85"/>
        <end position="110"/>
    </location>
</feature>
<evidence type="ECO:0000256" key="3">
    <source>
        <dbReference type="ARBA" id="ARBA00022448"/>
    </source>
</evidence>
<reference evidence="10 11" key="1">
    <citation type="submission" date="2024-07" db="EMBL/GenBank/DDBJ databases">
        <title>Genomic Encyclopedia of Type Strains, Phase V (KMG-V): Genome sequencing to study the core and pangenomes of soil and plant-associated prokaryotes.</title>
        <authorList>
            <person name="Whitman W."/>
        </authorList>
    </citation>
    <scope>NUCLEOTIDE SEQUENCE [LARGE SCALE GENOMIC DNA]</scope>
    <source>
        <strain evidence="10 11">USDA 222</strain>
    </source>
</reference>
<evidence type="ECO:0000313" key="11">
    <source>
        <dbReference type="Proteomes" id="UP001565474"/>
    </source>
</evidence>
<comment type="subcellular location">
    <subcellularLocation>
        <location evidence="1">Cell inner membrane</location>
        <topology evidence="1">Multi-pass membrane protein</topology>
    </subcellularLocation>
    <subcellularLocation>
        <location evidence="8">Cell membrane</location>
        <topology evidence="8">Multi-pass membrane protein</topology>
    </subcellularLocation>
</comment>
<evidence type="ECO:0000256" key="7">
    <source>
        <dbReference type="ARBA" id="ARBA00023136"/>
    </source>
</evidence>
<accession>A0ABV4G7Z4</accession>
<evidence type="ECO:0000256" key="1">
    <source>
        <dbReference type="ARBA" id="ARBA00004429"/>
    </source>
</evidence>
<feature type="transmembrane region" description="Helical" evidence="8">
    <location>
        <begin position="47"/>
        <end position="73"/>
    </location>
</feature>
<evidence type="ECO:0000259" key="9">
    <source>
        <dbReference type="PROSITE" id="PS50928"/>
    </source>
</evidence>
<dbReference type="PROSITE" id="PS50928">
    <property type="entry name" value="ABC_TM1"/>
    <property type="match status" value="1"/>
</dbReference>
<sequence length="270" mass="29155">MVTISSSAAAWPERSDHVAAFEHDRDRQGQLAVAARRSVSERPLGGIAATLILSVLGIALAFPLSVAMALASLSPWRALRWPVMAMVYITRGVPLLLIILWVYFVLPLLIGHSVPAFATMLVTLVGYEAAFLSEIVRAGIQALPQGQMDPARALGHSHLGAMRYVILPQALFNMVPSILSQFVSTIKETTLGYIINVPELTFAAGQINNRLLTKPFEVYFILAISYFIVCWTLTQAINMVERRITARRTASVAAASALPAAAASVSGARS</sequence>
<dbReference type="Gene3D" id="1.10.3720.10">
    <property type="entry name" value="MetI-like"/>
    <property type="match status" value="1"/>
</dbReference>
<dbReference type="NCBIfam" id="TIGR01726">
    <property type="entry name" value="HEQRo_perm_3TM"/>
    <property type="match status" value="1"/>
</dbReference>
<proteinExistence type="inferred from homology"/>
<dbReference type="EMBL" id="JBGBZN010000001">
    <property type="protein sequence ID" value="MEY9467771.1"/>
    <property type="molecule type" value="Genomic_DNA"/>
</dbReference>
<comment type="similarity">
    <text evidence="2">Belongs to the binding-protein-dependent transport system permease family. HisMQ subfamily.</text>
</comment>
<dbReference type="Pfam" id="PF00528">
    <property type="entry name" value="BPD_transp_1"/>
    <property type="match status" value="1"/>
</dbReference>
<dbReference type="Proteomes" id="UP001565474">
    <property type="component" value="Unassembled WGS sequence"/>
</dbReference>
<dbReference type="InterPro" id="IPR035906">
    <property type="entry name" value="MetI-like_sf"/>
</dbReference>
<keyword evidence="6 8" id="KW-1133">Transmembrane helix</keyword>
<comment type="caution">
    <text evidence="10">The sequence shown here is derived from an EMBL/GenBank/DDBJ whole genome shotgun (WGS) entry which is preliminary data.</text>
</comment>
<keyword evidence="7 8" id="KW-0472">Membrane</keyword>
<evidence type="ECO:0000256" key="8">
    <source>
        <dbReference type="RuleBase" id="RU363032"/>
    </source>
</evidence>
<evidence type="ECO:0000256" key="5">
    <source>
        <dbReference type="ARBA" id="ARBA00022692"/>
    </source>
</evidence>
<dbReference type="InterPro" id="IPR010065">
    <property type="entry name" value="AA_ABC_transptr_permease_3TM"/>
</dbReference>
<dbReference type="PANTHER" id="PTHR30614:SF21">
    <property type="entry name" value="AMINO ACID ABC TRANSPORTER PERMEASE"/>
    <property type="match status" value="1"/>
</dbReference>
<feature type="transmembrane region" description="Helical" evidence="8">
    <location>
        <begin position="218"/>
        <end position="240"/>
    </location>
</feature>